<feature type="region of interest" description="Disordered" evidence="1">
    <location>
        <begin position="1"/>
        <end position="23"/>
    </location>
</feature>
<protein>
    <submittedName>
        <fullName evidence="2">Uncharacterized protein</fullName>
    </submittedName>
</protein>
<dbReference type="Proteomes" id="UP000292957">
    <property type="component" value="Unassembled WGS sequence"/>
</dbReference>
<organism evidence="2">
    <name type="scientific">Dichomitus squalens</name>
    <dbReference type="NCBI Taxonomy" id="114155"/>
    <lineage>
        <taxon>Eukaryota</taxon>
        <taxon>Fungi</taxon>
        <taxon>Dikarya</taxon>
        <taxon>Basidiomycota</taxon>
        <taxon>Agaricomycotina</taxon>
        <taxon>Agaricomycetes</taxon>
        <taxon>Polyporales</taxon>
        <taxon>Polyporaceae</taxon>
        <taxon>Dichomitus</taxon>
    </lineage>
</organism>
<evidence type="ECO:0000313" key="2">
    <source>
        <dbReference type="EMBL" id="TBU25835.1"/>
    </source>
</evidence>
<accession>A0A4Q9MES3</accession>
<feature type="compositionally biased region" description="Polar residues" evidence="1">
    <location>
        <begin position="106"/>
        <end position="115"/>
    </location>
</feature>
<name>A0A4Q9MES3_9APHY</name>
<dbReference type="EMBL" id="ML143454">
    <property type="protein sequence ID" value="TBU25835.1"/>
    <property type="molecule type" value="Genomic_DNA"/>
</dbReference>
<sequence length="121" mass="12652">MSTPLRNDTQSQNGAMARSASRSSLDADIALMSKLLSEDVDESDPSIEELLKRLEAAEGLADGVEDRLDVVIGSLDELLNDLEAAQGEDGKGAESQKDGDQAGATEETNSDSVGRTTAGEP</sequence>
<dbReference type="OrthoDB" id="2595043at2759"/>
<feature type="compositionally biased region" description="Basic and acidic residues" evidence="1">
    <location>
        <begin position="88"/>
        <end position="100"/>
    </location>
</feature>
<evidence type="ECO:0000256" key="1">
    <source>
        <dbReference type="SAM" id="MobiDB-lite"/>
    </source>
</evidence>
<dbReference type="AlphaFoldDB" id="A0A4Q9MES3"/>
<proteinExistence type="predicted"/>
<feature type="region of interest" description="Disordered" evidence="1">
    <location>
        <begin position="83"/>
        <end position="121"/>
    </location>
</feature>
<gene>
    <name evidence="2" type="ORF">BD311DRAFT_763704</name>
</gene>
<feature type="compositionally biased region" description="Polar residues" evidence="1">
    <location>
        <begin position="1"/>
        <end position="14"/>
    </location>
</feature>
<reference evidence="2" key="1">
    <citation type="submission" date="2019-01" db="EMBL/GenBank/DDBJ databases">
        <title>Draft genome sequences of three monokaryotic isolates of the white-rot basidiomycete fungus Dichomitus squalens.</title>
        <authorList>
            <consortium name="DOE Joint Genome Institute"/>
            <person name="Lopez S.C."/>
            <person name="Andreopoulos B."/>
            <person name="Pangilinan J."/>
            <person name="Lipzen A."/>
            <person name="Riley R."/>
            <person name="Ahrendt S."/>
            <person name="Ng V."/>
            <person name="Barry K."/>
            <person name="Daum C."/>
            <person name="Grigoriev I.V."/>
            <person name="Hilden K.S."/>
            <person name="Makela M.R."/>
            <person name="de Vries R.P."/>
        </authorList>
    </citation>
    <scope>NUCLEOTIDE SEQUENCE [LARGE SCALE GENOMIC DNA]</scope>
    <source>
        <strain evidence="2">OM18370.1</strain>
    </source>
</reference>